<dbReference type="SMART" id="SM00382">
    <property type="entry name" value="AAA"/>
    <property type="match status" value="2"/>
</dbReference>
<dbReference type="InterPro" id="IPR027417">
    <property type="entry name" value="P-loop_NTPase"/>
</dbReference>
<dbReference type="PANTHER" id="PTHR19211:SF6">
    <property type="entry name" value="BLL7188 PROTEIN"/>
    <property type="match status" value="1"/>
</dbReference>
<dbReference type="Proteomes" id="UP000194632">
    <property type="component" value="Unassembled WGS sequence"/>
</dbReference>
<dbReference type="PROSITE" id="PS50893">
    <property type="entry name" value="ABC_TRANSPORTER_2"/>
    <property type="match status" value="2"/>
</dbReference>
<evidence type="ECO:0000256" key="3">
    <source>
        <dbReference type="ARBA" id="ARBA00022840"/>
    </source>
</evidence>
<evidence type="ECO:0000256" key="2">
    <source>
        <dbReference type="ARBA" id="ARBA00022741"/>
    </source>
</evidence>
<evidence type="ECO:0000313" key="6">
    <source>
        <dbReference type="EMBL" id="OUC79098.1"/>
    </source>
</evidence>
<accession>A0A243QCP8</accession>
<comment type="caution">
    <text evidence="6">The sequence shown here is derived from an EMBL/GenBank/DDBJ whole genome shotgun (WGS) entry which is preliminary data.</text>
</comment>
<gene>
    <name evidence="6" type="ORF">CA982_09755</name>
</gene>
<dbReference type="EMBL" id="NGFO01000009">
    <property type="protein sequence ID" value="OUC79098.1"/>
    <property type="molecule type" value="Genomic_DNA"/>
</dbReference>
<dbReference type="RefSeq" id="WP_244176195.1">
    <property type="nucleotide sequence ID" value="NZ_NGFO01000009.1"/>
</dbReference>
<keyword evidence="1" id="KW-0677">Repeat</keyword>
<dbReference type="InterPro" id="IPR050611">
    <property type="entry name" value="ABCF"/>
</dbReference>
<dbReference type="Gene3D" id="3.40.50.300">
    <property type="entry name" value="P-loop containing nucleotide triphosphate hydrolases"/>
    <property type="match status" value="2"/>
</dbReference>
<proteinExistence type="predicted"/>
<dbReference type="GO" id="GO:0005524">
    <property type="term" value="F:ATP binding"/>
    <property type="evidence" value="ECO:0007669"/>
    <property type="project" value="UniProtKB-KW"/>
</dbReference>
<evidence type="ECO:0000256" key="1">
    <source>
        <dbReference type="ARBA" id="ARBA00022737"/>
    </source>
</evidence>
<dbReference type="FunFam" id="3.40.50.300:FF:001320">
    <property type="entry name" value="Heme ABC transporter ATP-binding protein"/>
    <property type="match status" value="1"/>
</dbReference>
<sequence>MPSSIVLSDVSFAWPDGTAVFDHLDLALGAETYALIGANGAGKSTLLGLIAGRLRPASGSVTVAGGAATTEVGVVTQDPQSDPSATVAQALNIHEIRCAIKRIENGSVDPQDFDAVGDDWGVEERAIGLLGQMGLPRDLDRPVGAMSGGEATLLAIVAALLANPTILLLDEPTNNLDTDSRARLFDAIDLFAGTVVVVSHDLELLERVDATVELYRGHVRLFGGPYSQYREIVDAEQEAAEAAVATAAGDLRKQRREMSEALIKLDRRARTGATAEREKRVPKIVAHNRRSEAQVSAGKLRNAHRDDVASAATRLDEAREDIRADRSARIVVPTPEVAPRAQIIVDDRLRVDGPERVALVGPNGSGKSTLIADLIARETVVVPYAFVPQRITFPDPARSIAEHLARSHPDIPTQEVRAHLARFLFRGARADRALGELSGGERLRVALADALLGDPTPRLLILDEPTNNLDLDTVTQLVDALEAWTGALLVVSHDAGFLDRIGIERRVSPGAADGTPATSPGQTGPGRTDPEHPAAEADR</sequence>
<keyword evidence="3" id="KW-0067">ATP-binding</keyword>
<feature type="domain" description="ABC transporter" evidence="5">
    <location>
        <begin position="5"/>
        <end position="241"/>
    </location>
</feature>
<keyword evidence="7" id="KW-1185">Reference proteome</keyword>
<keyword evidence="2" id="KW-0547">Nucleotide-binding</keyword>
<evidence type="ECO:0000259" key="5">
    <source>
        <dbReference type="PROSITE" id="PS50893"/>
    </source>
</evidence>
<dbReference type="InterPro" id="IPR003593">
    <property type="entry name" value="AAA+_ATPase"/>
</dbReference>
<feature type="region of interest" description="Disordered" evidence="4">
    <location>
        <begin position="508"/>
        <end position="539"/>
    </location>
</feature>
<dbReference type="InterPro" id="IPR003439">
    <property type="entry name" value="ABC_transporter-like_ATP-bd"/>
</dbReference>
<dbReference type="Pfam" id="PF00005">
    <property type="entry name" value="ABC_tran"/>
    <property type="match status" value="2"/>
</dbReference>
<reference evidence="6 7" key="1">
    <citation type="submission" date="2017-05" db="EMBL/GenBank/DDBJ databases">
        <title>Biotechnological potential of actinobacteria isolated from South African environments.</title>
        <authorList>
            <person name="Le Roes-Hill M."/>
            <person name="Prins A."/>
            <person name="Durrell K.A."/>
        </authorList>
    </citation>
    <scope>NUCLEOTIDE SEQUENCE [LARGE SCALE GENOMIC DNA]</scope>
    <source>
        <strain evidence="6">BS2</strain>
    </source>
</reference>
<organism evidence="6 7">
    <name type="scientific">Gordonia lacunae</name>
    <dbReference type="NCBI Taxonomy" id="417102"/>
    <lineage>
        <taxon>Bacteria</taxon>
        <taxon>Bacillati</taxon>
        <taxon>Actinomycetota</taxon>
        <taxon>Actinomycetes</taxon>
        <taxon>Mycobacteriales</taxon>
        <taxon>Gordoniaceae</taxon>
        <taxon>Gordonia</taxon>
    </lineage>
</organism>
<dbReference type="STRING" id="417102.CA982_09755"/>
<name>A0A243QCP8_9ACTN</name>
<feature type="domain" description="ABC transporter" evidence="5">
    <location>
        <begin position="322"/>
        <end position="535"/>
    </location>
</feature>
<evidence type="ECO:0000313" key="7">
    <source>
        <dbReference type="Proteomes" id="UP000194632"/>
    </source>
</evidence>
<feature type="compositionally biased region" description="Basic and acidic residues" evidence="4">
    <location>
        <begin position="528"/>
        <end position="539"/>
    </location>
</feature>
<dbReference type="SUPFAM" id="SSF52540">
    <property type="entry name" value="P-loop containing nucleoside triphosphate hydrolases"/>
    <property type="match status" value="2"/>
</dbReference>
<dbReference type="InterPro" id="IPR017871">
    <property type="entry name" value="ABC_transporter-like_CS"/>
</dbReference>
<dbReference type="PROSITE" id="PS00211">
    <property type="entry name" value="ABC_TRANSPORTER_1"/>
    <property type="match status" value="1"/>
</dbReference>
<dbReference type="AlphaFoldDB" id="A0A243QCP8"/>
<dbReference type="GO" id="GO:0016887">
    <property type="term" value="F:ATP hydrolysis activity"/>
    <property type="evidence" value="ECO:0007669"/>
    <property type="project" value="InterPro"/>
</dbReference>
<protein>
    <submittedName>
        <fullName evidence="6">ABC transporter</fullName>
    </submittedName>
</protein>
<evidence type="ECO:0000256" key="4">
    <source>
        <dbReference type="SAM" id="MobiDB-lite"/>
    </source>
</evidence>
<dbReference type="PANTHER" id="PTHR19211">
    <property type="entry name" value="ATP-BINDING TRANSPORT PROTEIN-RELATED"/>
    <property type="match status" value="1"/>
</dbReference>